<accession>Q2H0L8</accession>
<dbReference type="eggNOG" id="ENOG502RZ04">
    <property type="taxonomic scope" value="Eukaryota"/>
</dbReference>
<dbReference type="PROSITE" id="PS50011">
    <property type="entry name" value="PROTEIN_KINASE_DOM"/>
    <property type="match status" value="1"/>
</dbReference>
<organism evidence="2 3">
    <name type="scientific">Chaetomium globosum (strain ATCC 6205 / CBS 148.51 / DSM 1962 / NBRC 6347 / NRRL 1970)</name>
    <name type="common">Soil fungus</name>
    <dbReference type="NCBI Taxonomy" id="306901"/>
    <lineage>
        <taxon>Eukaryota</taxon>
        <taxon>Fungi</taxon>
        <taxon>Dikarya</taxon>
        <taxon>Ascomycota</taxon>
        <taxon>Pezizomycotina</taxon>
        <taxon>Sordariomycetes</taxon>
        <taxon>Sordariomycetidae</taxon>
        <taxon>Sordariales</taxon>
        <taxon>Chaetomiaceae</taxon>
        <taxon>Chaetomium</taxon>
    </lineage>
</organism>
<dbReference type="OrthoDB" id="4062651at2759"/>
<dbReference type="AlphaFoldDB" id="Q2H0L8"/>
<dbReference type="EMBL" id="CH408032">
    <property type="protein sequence ID" value="EAQ88059.1"/>
    <property type="molecule type" value="Genomic_DNA"/>
</dbReference>
<evidence type="ECO:0000313" key="3">
    <source>
        <dbReference type="Proteomes" id="UP000001056"/>
    </source>
</evidence>
<dbReference type="Gene3D" id="1.10.510.10">
    <property type="entry name" value="Transferase(Phosphotransferase) domain 1"/>
    <property type="match status" value="1"/>
</dbReference>
<evidence type="ECO:0000313" key="2">
    <source>
        <dbReference type="EMBL" id="EAQ88059.1"/>
    </source>
</evidence>
<dbReference type="InterPro" id="IPR011009">
    <property type="entry name" value="Kinase-like_dom_sf"/>
</dbReference>
<dbReference type="SUPFAM" id="SSF56112">
    <property type="entry name" value="Protein kinase-like (PK-like)"/>
    <property type="match status" value="1"/>
</dbReference>
<keyword evidence="3" id="KW-1185">Reference proteome</keyword>
<dbReference type="STRING" id="306901.Q2H0L8"/>
<sequence length="255" mass="28765">MATEKRPNVKDVEDLQIFCLFDSTTGHYVEWFHYTEDHEAYHGSSYKDRRDMTLDEFATGLKRLSDDAIFPEVPTDQQITIAPKNLDGSTIHIKRPGLKYYLGAEKEAECATKDQELAEVFTTESISKTPHPYLVRYHGCTVRRGRITGIAMERLGETLSHYARCPGGCISEHKTMFDQIDKQAFLAGVESAVKFLHSLGLAHNDINPRNIMVREARKCLNPGFFTLFFDGHPSCGLSCHGGARERTLMETTACP</sequence>
<protein>
    <recommendedName>
        <fullName evidence="1">Protein kinase domain-containing protein</fullName>
    </recommendedName>
</protein>
<dbReference type="Pfam" id="PF00069">
    <property type="entry name" value="Pkinase"/>
    <property type="match status" value="1"/>
</dbReference>
<gene>
    <name evidence="2" type="ORF">CHGG_04678</name>
</gene>
<name>Q2H0L8_CHAGB</name>
<reference evidence="3" key="1">
    <citation type="journal article" date="2015" name="Genome Announc.">
        <title>Draft genome sequence of the cellulolytic fungus Chaetomium globosum.</title>
        <authorList>
            <person name="Cuomo C.A."/>
            <person name="Untereiner W.A."/>
            <person name="Ma L.-J."/>
            <person name="Grabherr M."/>
            <person name="Birren B.W."/>
        </authorList>
    </citation>
    <scope>NUCLEOTIDE SEQUENCE [LARGE SCALE GENOMIC DNA]</scope>
    <source>
        <strain evidence="3">ATCC 6205 / CBS 148.51 / DSM 1962 / NBRC 6347 / NRRL 1970</strain>
    </source>
</reference>
<feature type="domain" description="Protein kinase" evidence="1">
    <location>
        <begin position="46"/>
        <end position="255"/>
    </location>
</feature>
<evidence type="ECO:0000259" key="1">
    <source>
        <dbReference type="PROSITE" id="PS50011"/>
    </source>
</evidence>
<dbReference type="HOGENOM" id="CLU_062257_2_0_1"/>
<dbReference type="RefSeq" id="XP_001223892.1">
    <property type="nucleotide sequence ID" value="XM_001223891.1"/>
</dbReference>
<dbReference type="Proteomes" id="UP000001056">
    <property type="component" value="Unassembled WGS sequence"/>
</dbReference>
<proteinExistence type="predicted"/>
<dbReference type="InParanoid" id="Q2H0L8"/>
<dbReference type="OMA" id="HYTEDHE"/>
<dbReference type="GO" id="GO:0005524">
    <property type="term" value="F:ATP binding"/>
    <property type="evidence" value="ECO:0007669"/>
    <property type="project" value="InterPro"/>
</dbReference>
<dbReference type="GeneID" id="4392891"/>
<dbReference type="InterPro" id="IPR000719">
    <property type="entry name" value="Prot_kinase_dom"/>
</dbReference>
<dbReference type="GO" id="GO:0004672">
    <property type="term" value="F:protein kinase activity"/>
    <property type="evidence" value="ECO:0007669"/>
    <property type="project" value="InterPro"/>
</dbReference>
<dbReference type="VEuPathDB" id="FungiDB:CHGG_04678"/>